<protein>
    <submittedName>
        <fullName evidence="1">Uncharacterized protein</fullName>
    </submittedName>
</protein>
<accession>X0X9C3</accession>
<comment type="caution">
    <text evidence="1">The sequence shown here is derived from an EMBL/GenBank/DDBJ whole genome shotgun (WGS) entry which is preliminary data.</text>
</comment>
<dbReference type="EMBL" id="BARS01040099">
    <property type="protein sequence ID" value="GAG31997.1"/>
    <property type="molecule type" value="Genomic_DNA"/>
</dbReference>
<proteinExistence type="predicted"/>
<dbReference type="AlphaFoldDB" id="X0X9C3"/>
<organism evidence="1">
    <name type="scientific">marine sediment metagenome</name>
    <dbReference type="NCBI Taxonomy" id="412755"/>
    <lineage>
        <taxon>unclassified sequences</taxon>
        <taxon>metagenomes</taxon>
        <taxon>ecological metagenomes</taxon>
    </lineage>
</organism>
<name>X0X9C3_9ZZZZ</name>
<sequence>MDKKERKERVKTLNDAIKVSKRKLRILNNTFGMQDDAAKENAILEDLRNQLKLV</sequence>
<evidence type="ECO:0000313" key="1">
    <source>
        <dbReference type="EMBL" id="GAG31997.1"/>
    </source>
</evidence>
<reference evidence="1" key="1">
    <citation type="journal article" date="2014" name="Front. Microbiol.">
        <title>High frequency of phylogenetically diverse reductive dehalogenase-homologous genes in deep subseafloor sedimentary metagenomes.</title>
        <authorList>
            <person name="Kawai M."/>
            <person name="Futagami T."/>
            <person name="Toyoda A."/>
            <person name="Takaki Y."/>
            <person name="Nishi S."/>
            <person name="Hori S."/>
            <person name="Arai W."/>
            <person name="Tsubouchi T."/>
            <person name="Morono Y."/>
            <person name="Uchiyama I."/>
            <person name="Ito T."/>
            <person name="Fujiyama A."/>
            <person name="Inagaki F."/>
            <person name="Takami H."/>
        </authorList>
    </citation>
    <scope>NUCLEOTIDE SEQUENCE</scope>
    <source>
        <strain evidence="1">Expedition CK06-06</strain>
    </source>
</reference>
<gene>
    <name evidence="1" type="ORF">S01H1_61174</name>
</gene>